<proteinExistence type="predicted"/>
<dbReference type="Proteomes" id="UP000789901">
    <property type="component" value="Unassembled WGS sequence"/>
</dbReference>
<evidence type="ECO:0000313" key="1">
    <source>
        <dbReference type="EMBL" id="CAG8521985.1"/>
    </source>
</evidence>
<comment type="caution">
    <text evidence="1">The sequence shown here is derived from an EMBL/GenBank/DDBJ whole genome shotgun (WGS) entry which is preliminary data.</text>
</comment>
<evidence type="ECO:0000313" key="2">
    <source>
        <dbReference type="Proteomes" id="UP000789901"/>
    </source>
</evidence>
<organism evidence="1 2">
    <name type="scientific">Gigaspora margarita</name>
    <dbReference type="NCBI Taxonomy" id="4874"/>
    <lineage>
        <taxon>Eukaryota</taxon>
        <taxon>Fungi</taxon>
        <taxon>Fungi incertae sedis</taxon>
        <taxon>Mucoromycota</taxon>
        <taxon>Glomeromycotina</taxon>
        <taxon>Glomeromycetes</taxon>
        <taxon>Diversisporales</taxon>
        <taxon>Gigasporaceae</taxon>
        <taxon>Gigaspora</taxon>
    </lineage>
</organism>
<dbReference type="EMBL" id="CAJVQB010001128">
    <property type="protein sequence ID" value="CAG8521985.1"/>
    <property type="molecule type" value="Genomic_DNA"/>
</dbReference>
<name>A0ABM8W4D9_GIGMA</name>
<keyword evidence="2" id="KW-1185">Reference proteome</keyword>
<protein>
    <submittedName>
        <fullName evidence="1">17311_t:CDS:1</fullName>
    </submittedName>
</protein>
<gene>
    <name evidence="1" type="ORF">GMARGA_LOCUS3201</name>
</gene>
<sequence>MEQNISTIAITVTKLNYIKEKEILIIKAMKYLFPSFSKL</sequence>
<reference evidence="1 2" key="1">
    <citation type="submission" date="2021-06" db="EMBL/GenBank/DDBJ databases">
        <authorList>
            <person name="Kallberg Y."/>
            <person name="Tangrot J."/>
            <person name="Rosling A."/>
        </authorList>
    </citation>
    <scope>NUCLEOTIDE SEQUENCE [LARGE SCALE GENOMIC DNA]</scope>
    <source>
        <strain evidence="1 2">120-4 pot B 10/14</strain>
    </source>
</reference>
<accession>A0ABM8W4D9</accession>